<feature type="domain" description="Class II aldolase/adducin N-terminal" evidence="4">
    <location>
        <begin position="28"/>
        <end position="205"/>
    </location>
</feature>
<dbReference type="GO" id="GO:0019323">
    <property type="term" value="P:pentose catabolic process"/>
    <property type="evidence" value="ECO:0007669"/>
    <property type="project" value="TreeGrafter"/>
</dbReference>
<dbReference type="Gene3D" id="3.40.225.10">
    <property type="entry name" value="Class II aldolase/adducin N-terminal domain"/>
    <property type="match status" value="1"/>
</dbReference>
<dbReference type="RefSeq" id="WP_138056015.1">
    <property type="nucleotide sequence ID" value="NZ_VAWE01000001.1"/>
</dbReference>
<proteinExistence type="predicted"/>
<evidence type="ECO:0000256" key="2">
    <source>
        <dbReference type="ARBA" id="ARBA00023239"/>
    </source>
</evidence>
<dbReference type="PANTHER" id="PTHR22789:SF0">
    <property type="entry name" value="3-OXO-TETRONATE 4-PHOSPHATE DECARBOXYLASE-RELATED"/>
    <property type="match status" value="1"/>
</dbReference>
<reference evidence="5 6" key="1">
    <citation type="submission" date="2019-05" db="EMBL/GenBank/DDBJ databases">
        <title>Streptomyces marianii sp. nov., a novel marine actinomycete from southern coast of India.</title>
        <authorList>
            <person name="Iniyan A.M."/>
            <person name="Wink J."/>
            <person name="Ramprasad E."/>
            <person name="Ramana C.V."/>
            <person name="Bunk B."/>
            <person name="Sproer C."/>
            <person name="Joseph F.-J.R.S."/>
            <person name="Vincent S.G.P."/>
        </authorList>
    </citation>
    <scope>NUCLEOTIDE SEQUENCE [LARGE SCALE GENOMIC DNA]</scope>
    <source>
        <strain evidence="5 6">ICN19</strain>
    </source>
</reference>
<name>A0A5R9E9C6_9ACTN</name>
<comment type="caution">
    <text evidence="5">The sequence shown here is derived from an EMBL/GenBank/DDBJ whole genome shotgun (WGS) entry which is preliminary data.</text>
</comment>
<accession>A0A5R9E9C6</accession>
<dbReference type="SMART" id="SM01007">
    <property type="entry name" value="Aldolase_II"/>
    <property type="match status" value="1"/>
</dbReference>
<dbReference type="Proteomes" id="UP000305921">
    <property type="component" value="Unassembled WGS sequence"/>
</dbReference>
<feature type="region of interest" description="Disordered" evidence="3">
    <location>
        <begin position="1"/>
        <end position="22"/>
    </location>
</feature>
<dbReference type="EMBL" id="VAWE01000001">
    <property type="protein sequence ID" value="TLQ46711.1"/>
    <property type="molecule type" value="Genomic_DNA"/>
</dbReference>
<organism evidence="5 6">
    <name type="scientific">Streptomyces marianii</name>
    <dbReference type="NCBI Taxonomy" id="1817406"/>
    <lineage>
        <taxon>Bacteria</taxon>
        <taxon>Bacillati</taxon>
        <taxon>Actinomycetota</taxon>
        <taxon>Actinomycetes</taxon>
        <taxon>Kitasatosporales</taxon>
        <taxon>Streptomycetaceae</taxon>
        <taxon>Streptomyces</taxon>
    </lineage>
</organism>
<dbReference type="AlphaFoldDB" id="A0A5R9E9C6"/>
<dbReference type="InterPro" id="IPR036409">
    <property type="entry name" value="Aldolase_II/adducin_N_sf"/>
</dbReference>
<dbReference type="OrthoDB" id="9786287at2"/>
<dbReference type="Pfam" id="PF00596">
    <property type="entry name" value="Aldolase_II"/>
    <property type="match status" value="1"/>
</dbReference>
<sequence length="238" mass="25600">MTEQGQPDEHSDEQPEGEEREAISRAWSDLVATARRTVTDGLVVGTSGNVSVRVPGRAGDIVLVTPSGVHYDRLTAADAVGVRLDGRQVLGELTPTSELPMHLAIHRTTDAVAVVHTHAVHATAVSTLVDELPLIHYMTAALGGPVRVAPYALYGTGELAAHMLRALEDRTGCLLRNHGAVTYGSSLDQAFDRTAQLEWMCRLWLTAGSVPGRTPNLLSEAQLREVAEKLRGYGQPSR</sequence>
<dbReference type="InterPro" id="IPR050197">
    <property type="entry name" value="Aldolase_class_II_sugar_metab"/>
</dbReference>
<evidence type="ECO:0000256" key="1">
    <source>
        <dbReference type="ARBA" id="ARBA00022723"/>
    </source>
</evidence>
<evidence type="ECO:0000259" key="4">
    <source>
        <dbReference type="SMART" id="SM01007"/>
    </source>
</evidence>
<keyword evidence="2" id="KW-0456">Lyase</keyword>
<evidence type="ECO:0000313" key="5">
    <source>
        <dbReference type="EMBL" id="TLQ46711.1"/>
    </source>
</evidence>
<keyword evidence="1" id="KW-0479">Metal-binding</keyword>
<dbReference type="InterPro" id="IPR001303">
    <property type="entry name" value="Aldolase_II/adducin_N"/>
</dbReference>
<dbReference type="GO" id="GO:0005829">
    <property type="term" value="C:cytosol"/>
    <property type="evidence" value="ECO:0007669"/>
    <property type="project" value="TreeGrafter"/>
</dbReference>
<gene>
    <name evidence="5" type="ORF">FEF34_30380</name>
</gene>
<dbReference type="PANTHER" id="PTHR22789">
    <property type="entry name" value="FUCULOSE PHOSPHATE ALDOLASE"/>
    <property type="match status" value="1"/>
</dbReference>
<evidence type="ECO:0000313" key="6">
    <source>
        <dbReference type="Proteomes" id="UP000305921"/>
    </source>
</evidence>
<dbReference type="GO" id="GO:0016832">
    <property type="term" value="F:aldehyde-lyase activity"/>
    <property type="evidence" value="ECO:0007669"/>
    <property type="project" value="TreeGrafter"/>
</dbReference>
<evidence type="ECO:0000256" key="3">
    <source>
        <dbReference type="SAM" id="MobiDB-lite"/>
    </source>
</evidence>
<dbReference type="GO" id="GO:0046872">
    <property type="term" value="F:metal ion binding"/>
    <property type="evidence" value="ECO:0007669"/>
    <property type="project" value="UniProtKB-KW"/>
</dbReference>
<dbReference type="SUPFAM" id="SSF53639">
    <property type="entry name" value="AraD/HMP-PK domain-like"/>
    <property type="match status" value="1"/>
</dbReference>
<keyword evidence="6" id="KW-1185">Reference proteome</keyword>
<protein>
    <submittedName>
        <fullName evidence="5">Class II aldolase/adducin family protein</fullName>
    </submittedName>
</protein>